<dbReference type="RefSeq" id="WP_344941445.1">
    <property type="nucleotide sequence ID" value="NZ_BAAAZR010000008.1"/>
</dbReference>
<dbReference type="EMBL" id="BAAAZR010000008">
    <property type="protein sequence ID" value="GAA3813789.1"/>
    <property type="molecule type" value="Genomic_DNA"/>
</dbReference>
<evidence type="ECO:0000256" key="1">
    <source>
        <dbReference type="SAM" id="Phobius"/>
    </source>
</evidence>
<dbReference type="Proteomes" id="UP001500888">
    <property type="component" value="Unassembled WGS sequence"/>
</dbReference>
<proteinExistence type="predicted"/>
<keyword evidence="3" id="KW-1185">Reference proteome</keyword>
<accession>A0ABP7IAS6</accession>
<gene>
    <name evidence="2" type="ORF">GCM10022226_38190</name>
</gene>
<comment type="caution">
    <text evidence="2">The sequence shown here is derived from an EMBL/GenBank/DDBJ whole genome shotgun (WGS) entry which is preliminary data.</text>
</comment>
<name>A0ABP7IAS6_9ACTN</name>
<keyword evidence="1" id="KW-0812">Transmembrane</keyword>
<keyword evidence="1" id="KW-0472">Membrane</keyword>
<reference evidence="3" key="1">
    <citation type="journal article" date="2019" name="Int. J. Syst. Evol. Microbiol.">
        <title>The Global Catalogue of Microorganisms (GCM) 10K type strain sequencing project: providing services to taxonomists for standard genome sequencing and annotation.</title>
        <authorList>
            <consortium name="The Broad Institute Genomics Platform"/>
            <consortium name="The Broad Institute Genome Sequencing Center for Infectious Disease"/>
            <person name="Wu L."/>
            <person name="Ma J."/>
        </authorList>
    </citation>
    <scope>NUCLEOTIDE SEQUENCE [LARGE SCALE GENOMIC DNA]</scope>
    <source>
        <strain evidence="3">JCM 16908</strain>
    </source>
</reference>
<sequence length="237" mass="26006">MTASWAAAPSFGGGDGSPLGSIALFALVVGVALLFSMLSRTRERSRRQEFLTRATENGWYEPGPADALPASVAAAKDSDRSQLLLTTRRDGENIWISWHRWTERKDSSAYNSSAGRSETDTRTTTHDLTRCFVRAGGHPEPISLERRTKVGGLFIPVRGEGTGDASFDRAFLVHPKEGAPIHLLTQDIRDEMLAGLIPLWQIDETGMLVTRYDEAPGADTLEQHADALLHVLDLLPR</sequence>
<evidence type="ECO:0000313" key="2">
    <source>
        <dbReference type="EMBL" id="GAA3813789.1"/>
    </source>
</evidence>
<feature type="transmembrane region" description="Helical" evidence="1">
    <location>
        <begin position="19"/>
        <end position="38"/>
    </location>
</feature>
<keyword evidence="1" id="KW-1133">Transmembrane helix</keyword>
<protein>
    <submittedName>
        <fullName evidence="2">Uncharacterized protein</fullName>
    </submittedName>
</protein>
<evidence type="ECO:0000313" key="3">
    <source>
        <dbReference type="Proteomes" id="UP001500888"/>
    </source>
</evidence>
<organism evidence="2 3">
    <name type="scientific">Sphaerisporangium flaviroseum</name>
    <dbReference type="NCBI Taxonomy" id="509199"/>
    <lineage>
        <taxon>Bacteria</taxon>
        <taxon>Bacillati</taxon>
        <taxon>Actinomycetota</taxon>
        <taxon>Actinomycetes</taxon>
        <taxon>Streptosporangiales</taxon>
        <taxon>Streptosporangiaceae</taxon>
        <taxon>Sphaerisporangium</taxon>
    </lineage>
</organism>